<proteinExistence type="predicted"/>
<dbReference type="AlphaFoldDB" id="A0A1K1WUE7"/>
<dbReference type="Gene3D" id="3.40.50.720">
    <property type="entry name" value="NAD(P)-binding Rossmann-like Domain"/>
    <property type="match status" value="1"/>
</dbReference>
<evidence type="ECO:0000313" key="3">
    <source>
        <dbReference type="Proteomes" id="UP000182350"/>
    </source>
</evidence>
<dbReference type="EMBL" id="FPJW01000004">
    <property type="protein sequence ID" value="SFX40895.1"/>
    <property type="molecule type" value="Genomic_DNA"/>
</dbReference>
<name>A0A1K1WUE7_9GAMM</name>
<evidence type="ECO:0000313" key="2">
    <source>
        <dbReference type="EMBL" id="SFX40895.1"/>
    </source>
</evidence>
<accession>A0A1K1WUE7</accession>
<keyword evidence="3" id="KW-1185">Reference proteome</keyword>
<dbReference type="STRING" id="1122209.SAMN02745752_01581"/>
<dbReference type="RefSeq" id="WP_072325810.1">
    <property type="nucleotide sequence ID" value="NZ_FPJW01000004.1"/>
</dbReference>
<feature type="domain" description="RmlD-like substrate binding" evidence="1">
    <location>
        <begin position="74"/>
        <end position="263"/>
    </location>
</feature>
<protein>
    <submittedName>
        <fullName evidence="2">dTDP-4-dehydrorhamnose reductase</fullName>
    </submittedName>
</protein>
<dbReference type="Pfam" id="PF04321">
    <property type="entry name" value="RmlD_sub_bind"/>
    <property type="match status" value="1"/>
</dbReference>
<dbReference type="InterPro" id="IPR029903">
    <property type="entry name" value="RmlD-like-bd"/>
</dbReference>
<sequence length="270" mass="29965">MRILLLSDYKALYEALQQEALRYSGLEILQVSPDTELLTLPDFQFLLLAPLGESGEVGLQPDLQRLAFWDQRLAALTELCELRQAHLLLLSSDLVFTPDQQAVSELDPANGTSDAAKKLLSIESQAASLNNAIILRTPPSLSNSQSGGLSCMVERCHKHKTPENVDYRGLQPLDDIARVMLGILLQIDAGAQAWGLYHYAGSEPVSQMELMHTLARYLKVTPYPADPSGTTRQGMNTSHLLETFGVHPRAWRARLPELLEQLQTHETVQT</sequence>
<organism evidence="2 3">
    <name type="scientific">Marinospirillum alkaliphilum DSM 21637</name>
    <dbReference type="NCBI Taxonomy" id="1122209"/>
    <lineage>
        <taxon>Bacteria</taxon>
        <taxon>Pseudomonadati</taxon>
        <taxon>Pseudomonadota</taxon>
        <taxon>Gammaproteobacteria</taxon>
        <taxon>Oceanospirillales</taxon>
        <taxon>Oceanospirillaceae</taxon>
        <taxon>Marinospirillum</taxon>
    </lineage>
</organism>
<dbReference type="Proteomes" id="UP000182350">
    <property type="component" value="Unassembled WGS sequence"/>
</dbReference>
<reference evidence="2 3" key="1">
    <citation type="submission" date="2016-11" db="EMBL/GenBank/DDBJ databases">
        <authorList>
            <person name="Jaros S."/>
            <person name="Januszkiewicz K."/>
            <person name="Wedrychowicz H."/>
        </authorList>
    </citation>
    <scope>NUCLEOTIDE SEQUENCE [LARGE SCALE GENOMIC DNA]</scope>
    <source>
        <strain evidence="2 3">DSM 21637</strain>
    </source>
</reference>
<evidence type="ECO:0000259" key="1">
    <source>
        <dbReference type="Pfam" id="PF04321"/>
    </source>
</evidence>
<dbReference type="SUPFAM" id="SSF51735">
    <property type="entry name" value="NAD(P)-binding Rossmann-fold domains"/>
    <property type="match status" value="1"/>
</dbReference>
<dbReference type="InterPro" id="IPR036291">
    <property type="entry name" value="NAD(P)-bd_dom_sf"/>
</dbReference>
<gene>
    <name evidence="2" type="ORF">SAMN02745752_01581</name>
</gene>